<feature type="transmembrane region" description="Helical" evidence="1">
    <location>
        <begin position="160"/>
        <end position="184"/>
    </location>
</feature>
<dbReference type="PANTHER" id="PTHR20992">
    <property type="entry name" value="AT15442P-RELATED"/>
    <property type="match status" value="1"/>
</dbReference>
<keyword evidence="3" id="KW-1185">Reference proteome</keyword>
<keyword evidence="1" id="KW-0812">Transmembrane</keyword>
<dbReference type="EMBL" id="CP001108">
    <property type="protein sequence ID" value="ACF46636.1"/>
    <property type="molecule type" value="Genomic_DNA"/>
</dbReference>
<accession>B4S9G6</accession>
<evidence type="ECO:0008006" key="4">
    <source>
        <dbReference type="Google" id="ProtNLM"/>
    </source>
</evidence>
<dbReference type="InterPro" id="IPR005240">
    <property type="entry name" value="DUF389"/>
</dbReference>
<feature type="transmembrane region" description="Helical" evidence="1">
    <location>
        <begin position="329"/>
        <end position="349"/>
    </location>
</feature>
<dbReference type="PANTHER" id="PTHR20992:SF9">
    <property type="entry name" value="AT15442P-RELATED"/>
    <property type="match status" value="1"/>
</dbReference>
<dbReference type="HOGENOM" id="CLU_050976_0_0_10"/>
<dbReference type="NCBIfam" id="TIGR00341">
    <property type="entry name" value="TIGR00341 family protein"/>
    <property type="match status" value="1"/>
</dbReference>
<keyword evidence="1" id="KW-0472">Membrane</keyword>
<feature type="transmembrane region" description="Helical" evidence="1">
    <location>
        <begin position="283"/>
        <end position="308"/>
    </location>
</feature>
<evidence type="ECO:0000313" key="2">
    <source>
        <dbReference type="EMBL" id="ACF46636.1"/>
    </source>
</evidence>
<sequence length="351" mass="37263">MSRAICEQLFNCRAIQLSGQKAFKIMKLIEVIAAASSVKTVTAIAEKLKARDFRLGLKDADDTQLMRLVVPNDKVQETLDALQSVLGAQSYSKLLVYPIDISLPKMTDAQEDKEAKALQARESLYKEVQKNARLDVNYLVLVMLSTIVAAIGLIEDNVAVVIGAMVIAPLLGPNLAFGLGTALGDLSMMKNALKTLAAGVALALMLSVVIGVVWPFPLTSPELLTRTDAGLDSIALAFASGAAAALSLSTGLPAVLVGVMVAVALLPPAATCGLMVGHARFDLAAGAALLLAVNVVCVNLSCKLVFLIKGIQPRTWWEKETAKKAMRSYIIIWVVTLLLLALVISARTISI</sequence>
<feature type="transmembrane region" description="Helical" evidence="1">
    <location>
        <begin position="255"/>
        <end position="277"/>
    </location>
</feature>
<gene>
    <name evidence="2" type="ordered locus">Paes_1618</name>
</gene>
<reference evidence="2" key="1">
    <citation type="submission" date="2008-06" db="EMBL/GenBank/DDBJ databases">
        <title>Complete sequence of chromosome of Prosthecochloris aestuarii DSM 271.</title>
        <authorList>
            <consortium name="US DOE Joint Genome Institute"/>
            <person name="Lucas S."/>
            <person name="Copeland A."/>
            <person name="Lapidus A."/>
            <person name="Glavina del Rio T."/>
            <person name="Dalin E."/>
            <person name="Tice H."/>
            <person name="Bruce D."/>
            <person name="Goodwin L."/>
            <person name="Pitluck S."/>
            <person name="Schmutz J."/>
            <person name="Larimer F."/>
            <person name="Land M."/>
            <person name="Hauser L."/>
            <person name="Kyrpides N."/>
            <person name="Anderson I."/>
            <person name="Liu Z."/>
            <person name="Li T."/>
            <person name="Zhao F."/>
            <person name="Overmann J."/>
            <person name="Bryant D.A."/>
            <person name="Richardson P."/>
        </authorList>
    </citation>
    <scope>NUCLEOTIDE SEQUENCE [LARGE SCALE GENOMIC DNA]</scope>
    <source>
        <strain evidence="2">DSM 271</strain>
    </source>
</reference>
<protein>
    <recommendedName>
        <fullName evidence="4">TIGR00341 family protein</fullName>
    </recommendedName>
</protein>
<dbReference type="AlphaFoldDB" id="B4S9G6"/>
<feature type="transmembrane region" description="Helical" evidence="1">
    <location>
        <begin position="136"/>
        <end position="154"/>
    </location>
</feature>
<organism evidence="2 3">
    <name type="scientific">Prosthecochloris aestuarii (strain DSM 271 / SK 413)</name>
    <dbReference type="NCBI Taxonomy" id="290512"/>
    <lineage>
        <taxon>Bacteria</taxon>
        <taxon>Pseudomonadati</taxon>
        <taxon>Chlorobiota</taxon>
        <taxon>Chlorobiia</taxon>
        <taxon>Chlorobiales</taxon>
        <taxon>Chlorobiaceae</taxon>
        <taxon>Prosthecochloris</taxon>
    </lineage>
</organism>
<feature type="transmembrane region" description="Helical" evidence="1">
    <location>
        <begin position="196"/>
        <end position="217"/>
    </location>
</feature>
<feature type="transmembrane region" description="Helical" evidence="1">
    <location>
        <begin position="229"/>
        <end position="248"/>
    </location>
</feature>
<keyword evidence="1" id="KW-1133">Transmembrane helix</keyword>
<name>B4S9G6_PROA2</name>
<proteinExistence type="predicted"/>
<evidence type="ECO:0000313" key="3">
    <source>
        <dbReference type="Proteomes" id="UP000002725"/>
    </source>
</evidence>
<dbReference type="KEGG" id="paa:Paes_1618"/>
<evidence type="ECO:0000256" key="1">
    <source>
        <dbReference type="SAM" id="Phobius"/>
    </source>
</evidence>
<dbReference type="STRING" id="290512.Paes_1618"/>
<dbReference type="eggNOG" id="COG1808">
    <property type="taxonomic scope" value="Bacteria"/>
</dbReference>
<dbReference type="Pfam" id="PF04087">
    <property type="entry name" value="DUF389"/>
    <property type="match status" value="1"/>
</dbReference>
<dbReference type="Proteomes" id="UP000002725">
    <property type="component" value="Chromosome"/>
</dbReference>